<comment type="caution">
    <text evidence="1">The sequence shown here is derived from an EMBL/GenBank/DDBJ whole genome shotgun (WGS) entry which is preliminary data.</text>
</comment>
<evidence type="ECO:0000313" key="2">
    <source>
        <dbReference type="Proteomes" id="UP001148737"/>
    </source>
</evidence>
<organism evidence="1 2">
    <name type="scientific">Lecanicillium saksenae</name>
    <dbReference type="NCBI Taxonomy" id="468837"/>
    <lineage>
        <taxon>Eukaryota</taxon>
        <taxon>Fungi</taxon>
        <taxon>Dikarya</taxon>
        <taxon>Ascomycota</taxon>
        <taxon>Pezizomycotina</taxon>
        <taxon>Sordariomycetes</taxon>
        <taxon>Hypocreomycetidae</taxon>
        <taxon>Hypocreales</taxon>
        <taxon>Cordycipitaceae</taxon>
        <taxon>Lecanicillium</taxon>
    </lineage>
</organism>
<sequence>MHGNRLLVSASAAVAFLAQAVLADHHLIYGAPVPSDNDVPLRLNINDLHAAAGPQWDLYIQALRAMQDMDSSDDLSYFMTAGIHGMPYREWDHAGGQQGSQWLGYCPHGEALFLPWHRPYVLLFEQQLVLHATEIAQKYPDNVRDQYVAAAQTLRAPYWDWAANSQVPPASVPSTIKVNIAGKDGVESADMTNPLQTFRMPQAALNGQYGTFDPYRRSQTVRCPAPYYSYPGSANANLGNRNLKGNVYAAFVYAQNFNQFAMTANNGVGIEQIHNWVHYDASCGQQFWQPDLSGFDPLFMLHHANVDRLWAYWQYIHPDQAIFTNSYYGQSRYATPQGTTITPDSPLEPFFGSQTRMLTTRAVASLNGMGYSYERLQYWNMSGADLTTAARALINETYGNRSLAKKRARTSSQLATNGGWTMQYFARFEIDRTHVERPSTVAIYIDGTKAGDVAVMPQPATGIMKGGFTIDSFVHDAFDKTAESNGTVASIAHLVRVEITKPDGTRIPISSIPSLKVSLEEVPFTPPKSIEDFPVIGKASIHQVTAQEY</sequence>
<accession>A0ACC1R809</accession>
<evidence type="ECO:0000313" key="1">
    <source>
        <dbReference type="EMBL" id="KAJ3499090.1"/>
    </source>
</evidence>
<dbReference type="EMBL" id="JANAKD010000022">
    <property type="protein sequence ID" value="KAJ3499090.1"/>
    <property type="molecule type" value="Genomic_DNA"/>
</dbReference>
<keyword evidence="2" id="KW-1185">Reference proteome</keyword>
<proteinExistence type="predicted"/>
<name>A0ACC1R809_9HYPO</name>
<protein>
    <submittedName>
        <fullName evidence="1">Uncharacterized protein</fullName>
    </submittedName>
</protein>
<reference evidence="1" key="1">
    <citation type="submission" date="2022-07" db="EMBL/GenBank/DDBJ databases">
        <title>Genome Sequence of Lecanicillium saksenae.</title>
        <authorList>
            <person name="Buettner E."/>
        </authorList>
    </citation>
    <scope>NUCLEOTIDE SEQUENCE</scope>
    <source>
        <strain evidence="1">VT-O1</strain>
    </source>
</reference>
<gene>
    <name evidence="1" type="ORF">NLG97_g624</name>
</gene>
<dbReference type="Proteomes" id="UP001148737">
    <property type="component" value="Unassembled WGS sequence"/>
</dbReference>